<evidence type="ECO:0000256" key="3">
    <source>
        <dbReference type="ARBA" id="ARBA00022723"/>
    </source>
</evidence>
<evidence type="ECO:0000256" key="1">
    <source>
        <dbReference type="ARBA" id="ARBA00010748"/>
    </source>
</evidence>
<dbReference type="PANTHER" id="PTHR34535:SF3">
    <property type="entry name" value="HYDROGENASE MATURATION FACTOR HYPA"/>
    <property type="match status" value="1"/>
</dbReference>
<dbReference type="InterPro" id="IPR000688">
    <property type="entry name" value="HypA/HybF"/>
</dbReference>
<dbReference type="Gene3D" id="3.30.2320.80">
    <property type="match status" value="1"/>
</dbReference>
<dbReference type="GO" id="GO:0008270">
    <property type="term" value="F:zinc ion binding"/>
    <property type="evidence" value="ECO:0007669"/>
    <property type="project" value="UniProtKB-UniRule"/>
</dbReference>
<dbReference type="RefSeq" id="WP_199702856.1">
    <property type="nucleotide sequence ID" value="NZ_JAEMNV010000001.1"/>
</dbReference>
<comment type="function">
    <text evidence="5">Involved in the maturation of [NiFe] hydrogenases. Required for nickel insertion into the metal center of the hydrogenase.</text>
</comment>
<dbReference type="GO" id="GO:0016151">
    <property type="term" value="F:nickel cation binding"/>
    <property type="evidence" value="ECO:0007669"/>
    <property type="project" value="UniProtKB-UniRule"/>
</dbReference>
<name>A0A934NMP5_9NOCA</name>
<comment type="similarity">
    <text evidence="1 5">Belongs to the HypA/HybF family.</text>
</comment>
<dbReference type="HAMAP" id="MF_00213">
    <property type="entry name" value="HypA_HybF"/>
    <property type="match status" value="1"/>
</dbReference>
<sequence length="109" mass="11587">MHEMSITQSVVDAVCSHAAGRHVNSVKLQVGALCAVVPDSMQFCFELVTEGTIMEGALLEIEQPPGAAHCRGCGTDFAVRDFVLLCDCGSADVDVVSGRELRIMSMEVS</sequence>
<feature type="binding site" evidence="5">
    <location>
        <position position="2"/>
    </location>
    <ligand>
        <name>Ni(2+)</name>
        <dbReference type="ChEBI" id="CHEBI:49786"/>
    </ligand>
</feature>
<comment type="caution">
    <text evidence="6">The sequence shown here is derived from an EMBL/GenBank/DDBJ whole genome shotgun (WGS) entry which is preliminary data.</text>
</comment>
<feature type="binding site" evidence="5">
    <location>
        <position position="73"/>
    </location>
    <ligand>
        <name>Zn(2+)</name>
        <dbReference type="ChEBI" id="CHEBI:29105"/>
    </ligand>
</feature>
<evidence type="ECO:0000256" key="5">
    <source>
        <dbReference type="HAMAP-Rule" id="MF_00213"/>
    </source>
</evidence>
<evidence type="ECO:0000256" key="4">
    <source>
        <dbReference type="ARBA" id="ARBA00022833"/>
    </source>
</evidence>
<dbReference type="PANTHER" id="PTHR34535">
    <property type="entry name" value="HYDROGENASE MATURATION FACTOR HYPA"/>
    <property type="match status" value="1"/>
</dbReference>
<evidence type="ECO:0000313" key="7">
    <source>
        <dbReference type="Proteomes" id="UP000655868"/>
    </source>
</evidence>
<keyword evidence="3 5" id="KW-0479">Metal-binding</keyword>
<organism evidence="6 7">
    <name type="scientific">Antrihabitans stalagmiti</name>
    <dbReference type="NCBI Taxonomy" id="2799499"/>
    <lineage>
        <taxon>Bacteria</taxon>
        <taxon>Bacillati</taxon>
        <taxon>Actinomycetota</taxon>
        <taxon>Actinomycetes</taxon>
        <taxon>Mycobacteriales</taxon>
        <taxon>Nocardiaceae</taxon>
        <taxon>Antrihabitans</taxon>
    </lineage>
</organism>
<feature type="binding site" evidence="5">
    <location>
        <position position="88"/>
    </location>
    <ligand>
        <name>Zn(2+)</name>
        <dbReference type="ChEBI" id="CHEBI:29105"/>
    </ligand>
</feature>
<dbReference type="InterPro" id="IPR020538">
    <property type="entry name" value="Hydgase_Ni_incorp_HypA/HybF_CS"/>
</dbReference>
<keyword evidence="2 5" id="KW-0533">Nickel</keyword>
<dbReference type="Pfam" id="PF01155">
    <property type="entry name" value="HypA"/>
    <property type="match status" value="1"/>
</dbReference>
<accession>A0A934NMP5</accession>
<dbReference type="PIRSF" id="PIRSF004761">
    <property type="entry name" value="Hydrgn_mat_HypA"/>
    <property type="match status" value="1"/>
</dbReference>
<protein>
    <recommendedName>
        <fullName evidence="5">Hydrogenase maturation factor HypA</fullName>
    </recommendedName>
</protein>
<dbReference type="GO" id="GO:0051604">
    <property type="term" value="P:protein maturation"/>
    <property type="evidence" value="ECO:0007669"/>
    <property type="project" value="InterPro"/>
</dbReference>
<proteinExistence type="inferred from homology"/>
<feature type="binding site" evidence="5">
    <location>
        <position position="86"/>
    </location>
    <ligand>
        <name>Zn(2+)</name>
        <dbReference type="ChEBI" id="CHEBI:29105"/>
    </ligand>
</feature>
<evidence type="ECO:0000256" key="2">
    <source>
        <dbReference type="ARBA" id="ARBA00022596"/>
    </source>
</evidence>
<dbReference type="EMBL" id="JAEMNV010000001">
    <property type="protein sequence ID" value="MBJ8337957.1"/>
    <property type="molecule type" value="Genomic_DNA"/>
</dbReference>
<dbReference type="PROSITE" id="PS01249">
    <property type="entry name" value="HYPA"/>
    <property type="match status" value="1"/>
</dbReference>
<dbReference type="AlphaFoldDB" id="A0A934NMP5"/>
<keyword evidence="4 5" id="KW-0862">Zinc</keyword>
<dbReference type="Proteomes" id="UP000655868">
    <property type="component" value="Unassembled WGS sequence"/>
</dbReference>
<evidence type="ECO:0000313" key="6">
    <source>
        <dbReference type="EMBL" id="MBJ8337957.1"/>
    </source>
</evidence>
<gene>
    <name evidence="5" type="primary">hypA</name>
    <name evidence="6" type="ORF">JGU71_03570</name>
</gene>
<feature type="binding site" evidence="5">
    <location>
        <position position="70"/>
    </location>
    <ligand>
        <name>Zn(2+)</name>
        <dbReference type="ChEBI" id="CHEBI:29105"/>
    </ligand>
</feature>
<reference evidence="6" key="1">
    <citation type="submission" date="2020-12" db="EMBL/GenBank/DDBJ databases">
        <title>Antrihabitans popcorni sp. nov. and Antrihabitans auranticaus sp. nov., isolated from a larva cave.</title>
        <authorList>
            <person name="Lee S.D."/>
            <person name="Kim I.S."/>
        </authorList>
    </citation>
    <scope>NUCLEOTIDE SEQUENCE</scope>
    <source>
        <strain evidence="6">YC3-6</strain>
    </source>
</reference>
<keyword evidence="7" id="KW-1185">Reference proteome</keyword>